<evidence type="ECO:0000256" key="2">
    <source>
        <dbReference type="SAM" id="SignalP"/>
    </source>
</evidence>
<dbReference type="EMBL" id="JBEUKS010000015">
    <property type="protein sequence ID" value="MFC1443011.1"/>
    <property type="molecule type" value="Genomic_DNA"/>
</dbReference>
<feature type="region of interest" description="Disordered" evidence="1">
    <location>
        <begin position="48"/>
        <end position="75"/>
    </location>
</feature>
<gene>
    <name evidence="3" type="ORF">ABUW04_32685</name>
</gene>
<name>A0ABV6XXK6_9ACTN</name>
<feature type="signal peptide" evidence="2">
    <location>
        <begin position="1"/>
        <end position="29"/>
    </location>
</feature>
<keyword evidence="4" id="KW-1185">Reference proteome</keyword>
<protein>
    <recommendedName>
        <fullName evidence="5">Excalibur calcium-binding domain-containing protein</fullName>
    </recommendedName>
</protein>
<comment type="caution">
    <text evidence="3">The sequence shown here is derived from an EMBL/GenBank/DDBJ whole genome shotgun (WGS) entry which is preliminary data.</text>
</comment>
<keyword evidence="2" id="KW-0732">Signal</keyword>
<dbReference type="Proteomes" id="UP001592581">
    <property type="component" value="Unassembled WGS sequence"/>
</dbReference>
<accession>A0ABV6XXK6</accession>
<organism evidence="3 4">
    <name type="scientific">Streptacidiphilus jeojiensis</name>
    <dbReference type="NCBI Taxonomy" id="3229225"/>
    <lineage>
        <taxon>Bacteria</taxon>
        <taxon>Bacillati</taxon>
        <taxon>Actinomycetota</taxon>
        <taxon>Actinomycetes</taxon>
        <taxon>Kitasatosporales</taxon>
        <taxon>Streptomycetaceae</taxon>
        <taxon>Streptacidiphilus</taxon>
    </lineage>
</organism>
<evidence type="ECO:0000313" key="3">
    <source>
        <dbReference type="EMBL" id="MFC1443011.1"/>
    </source>
</evidence>
<feature type="region of interest" description="Disordered" evidence="1">
    <location>
        <begin position="126"/>
        <end position="147"/>
    </location>
</feature>
<proteinExistence type="predicted"/>
<evidence type="ECO:0008006" key="5">
    <source>
        <dbReference type="Google" id="ProtNLM"/>
    </source>
</evidence>
<reference evidence="3 4" key="1">
    <citation type="submission" date="2024-06" db="EMBL/GenBank/DDBJ databases">
        <authorList>
            <person name="Lee S.D."/>
        </authorList>
    </citation>
    <scope>NUCLEOTIDE SEQUENCE [LARGE SCALE GENOMIC DNA]</scope>
    <source>
        <strain evidence="3 4">N1-10</strain>
    </source>
</reference>
<dbReference type="PROSITE" id="PS51318">
    <property type="entry name" value="TAT"/>
    <property type="match status" value="1"/>
</dbReference>
<evidence type="ECO:0000313" key="4">
    <source>
        <dbReference type="Proteomes" id="UP001592581"/>
    </source>
</evidence>
<feature type="chain" id="PRO_5047066754" description="Excalibur calcium-binding domain-containing protein" evidence="2">
    <location>
        <begin position="30"/>
        <end position="147"/>
    </location>
</feature>
<evidence type="ECO:0000256" key="1">
    <source>
        <dbReference type="SAM" id="MobiDB-lite"/>
    </source>
</evidence>
<sequence>MTTRNVRTRALLAGGALAAATTILLGLQAADGASADGHRVRHLAVPLTSGPPAVHVPQPGGSGGRVIPNRSGPSRVPVPANVDGCDHDYGTTNQCVPWSIQGATTAARCDWLTAHGFGPLKVYGKDRQHLDSNKDGTACGSGDRTPA</sequence>
<dbReference type="InterPro" id="IPR006311">
    <property type="entry name" value="TAT_signal"/>
</dbReference>